<dbReference type="Gene3D" id="3.40.640.10">
    <property type="entry name" value="Type I PLP-dependent aspartate aminotransferase-like (Major domain)"/>
    <property type="match status" value="1"/>
</dbReference>
<dbReference type="InterPro" id="IPR015422">
    <property type="entry name" value="PyrdxlP-dep_Trfase_small"/>
</dbReference>
<dbReference type="Proteomes" id="UP000050454">
    <property type="component" value="Unassembled WGS sequence"/>
</dbReference>
<gene>
    <name evidence="10" type="ORF">AFM12_08530</name>
</gene>
<evidence type="ECO:0000256" key="8">
    <source>
        <dbReference type="ARBA" id="ARBA00050776"/>
    </source>
</evidence>
<evidence type="ECO:0000313" key="10">
    <source>
        <dbReference type="EMBL" id="KPM48640.1"/>
    </source>
</evidence>
<organism evidence="10 11">
    <name type="scientific">Jiulongibacter sediminis</name>
    <dbReference type="NCBI Taxonomy" id="1605367"/>
    <lineage>
        <taxon>Bacteria</taxon>
        <taxon>Pseudomonadati</taxon>
        <taxon>Bacteroidota</taxon>
        <taxon>Cytophagia</taxon>
        <taxon>Cytophagales</taxon>
        <taxon>Leadbetterellaceae</taxon>
        <taxon>Jiulongibacter</taxon>
    </lineage>
</organism>
<comment type="catalytic activity">
    <reaction evidence="8">
        <text>(sulfur carrier)-H + L-cysteine = (sulfur carrier)-SH + L-alanine</text>
        <dbReference type="Rhea" id="RHEA:43892"/>
        <dbReference type="Rhea" id="RHEA-COMP:14737"/>
        <dbReference type="Rhea" id="RHEA-COMP:14739"/>
        <dbReference type="ChEBI" id="CHEBI:29917"/>
        <dbReference type="ChEBI" id="CHEBI:35235"/>
        <dbReference type="ChEBI" id="CHEBI:57972"/>
        <dbReference type="ChEBI" id="CHEBI:64428"/>
        <dbReference type="EC" id="2.8.1.7"/>
    </reaction>
</comment>
<accession>A0A0P7BD80</accession>
<dbReference type="SUPFAM" id="SSF53383">
    <property type="entry name" value="PLP-dependent transferases"/>
    <property type="match status" value="1"/>
</dbReference>
<dbReference type="GO" id="GO:0051536">
    <property type="term" value="F:iron-sulfur cluster binding"/>
    <property type="evidence" value="ECO:0007669"/>
    <property type="project" value="UniProtKB-KW"/>
</dbReference>
<keyword evidence="3 10" id="KW-0808">Transferase</keyword>
<dbReference type="GO" id="GO:0046872">
    <property type="term" value="F:metal ion binding"/>
    <property type="evidence" value="ECO:0007669"/>
    <property type="project" value="UniProtKB-KW"/>
</dbReference>
<dbReference type="PANTHER" id="PTHR11601:SF34">
    <property type="entry name" value="CYSTEINE DESULFURASE"/>
    <property type="match status" value="1"/>
</dbReference>
<dbReference type="EMBL" id="LGTQ01000006">
    <property type="protein sequence ID" value="KPM48640.1"/>
    <property type="molecule type" value="Genomic_DNA"/>
</dbReference>
<evidence type="ECO:0000256" key="7">
    <source>
        <dbReference type="ARBA" id="ARBA00023014"/>
    </source>
</evidence>
<dbReference type="AlphaFoldDB" id="A0A0P7BD80"/>
<evidence type="ECO:0000256" key="2">
    <source>
        <dbReference type="ARBA" id="ARBA00006490"/>
    </source>
</evidence>
<dbReference type="PIRSF" id="PIRSF005572">
    <property type="entry name" value="NifS"/>
    <property type="match status" value="1"/>
</dbReference>
<dbReference type="GO" id="GO:0031071">
    <property type="term" value="F:cysteine desulfurase activity"/>
    <property type="evidence" value="ECO:0007669"/>
    <property type="project" value="UniProtKB-EC"/>
</dbReference>
<dbReference type="RefSeq" id="WP_229308476.1">
    <property type="nucleotide sequence ID" value="NZ_JXSZ01000006.1"/>
</dbReference>
<evidence type="ECO:0000313" key="11">
    <source>
        <dbReference type="Proteomes" id="UP000050454"/>
    </source>
</evidence>
<dbReference type="STRING" id="1605367.AFM12_08530"/>
<name>A0A0P7BD80_9BACT</name>
<dbReference type="EC" id="2.8.1.7" evidence="10"/>
<evidence type="ECO:0000259" key="9">
    <source>
        <dbReference type="Pfam" id="PF00266"/>
    </source>
</evidence>
<reference evidence="10 11" key="1">
    <citation type="submission" date="2015-07" db="EMBL/GenBank/DDBJ databases">
        <title>The draft genome sequence of Leadbetterella sp. JN14-9.</title>
        <authorList>
            <person name="Liu Y."/>
            <person name="Du J."/>
            <person name="Shao Z."/>
        </authorList>
    </citation>
    <scope>NUCLEOTIDE SEQUENCE [LARGE SCALE GENOMIC DNA]</scope>
    <source>
        <strain evidence="10 11">JN14-9</strain>
    </source>
</reference>
<evidence type="ECO:0000256" key="6">
    <source>
        <dbReference type="ARBA" id="ARBA00023004"/>
    </source>
</evidence>
<dbReference type="InterPro" id="IPR000192">
    <property type="entry name" value="Aminotrans_V_dom"/>
</dbReference>
<comment type="caution">
    <text evidence="10">The sequence shown here is derived from an EMBL/GenBank/DDBJ whole genome shotgun (WGS) entry which is preliminary data.</text>
</comment>
<protein>
    <submittedName>
        <fullName evidence="10">Cysteine desulfurase</fullName>
        <ecNumber evidence="10">2.8.1.7</ecNumber>
    </submittedName>
</protein>
<evidence type="ECO:0000256" key="3">
    <source>
        <dbReference type="ARBA" id="ARBA00022679"/>
    </source>
</evidence>
<dbReference type="PATRIC" id="fig|1605367.3.peg.3085"/>
<dbReference type="PANTHER" id="PTHR11601">
    <property type="entry name" value="CYSTEINE DESULFURYLASE FAMILY MEMBER"/>
    <property type="match status" value="1"/>
</dbReference>
<dbReference type="InterPro" id="IPR015421">
    <property type="entry name" value="PyrdxlP-dep_Trfase_major"/>
</dbReference>
<dbReference type="Gene3D" id="3.90.1150.10">
    <property type="entry name" value="Aspartate Aminotransferase, domain 1"/>
    <property type="match status" value="1"/>
</dbReference>
<sequence>MQELMPIYLDYAATTPVDPLVMEKMLPWFTSQYGNAASRFHAYGWLAEEAVDEARKSISKITGYSTKEIIFTSGATEAINLALKGFFEAKGFEGSLITPLTEHKATLDTAEYLQSKGVKVHHLPVNTNGEIDLEQLDPFLEGKDCLLSVMQVNNETGVILPVKEIIELAHQKGAKVHVDATQAVGKLPFLSSADMTSFSAHKIYGPKGVGVLLCKKEVELSPQIHGGRHQRNRRSGTLNVSGIVGVSKALQLAESKREAEFTRLKELSSRLENALLTAIENAEVNAAGASRVPGISSICFKGLDGEDLLMRMTKIAVSNGSACNSASTEPSYVLRAMGKSEADAFASVRFSLGRFTTEMEIEKAVKHVIETVNQNL</sequence>
<evidence type="ECO:0000256" key="1">
    <source>
        <dbReference type="ARBA" id="ARBA00001933"/>
    </source>
</evidence>
<evidence type="ECO:0000256" key="4">
    <source>
        <dbReference type="ARBA" id="ARBA00022723"/>
    </source>
</evidence>
<comment type="similarity">
    <text evidence="2">Belongs to the class-V pyridoxal-phosphate-dependent aminotransferase family. NifS/IscS subfamily.</text>
</comment>
<keyword evidence="7" id="KW-0411">Iron-sulfur</keyword>
<keyword evidence="5" id="KW-0663">Pyridoxal phosphate</keyword>
<feature type="domain" description="Aminotransferase class V" evidence="9">
    <location>
        <begin position="7"/>
        <end position="363"/>
    </location>
</feature>
<keyword evidence="6" id="KW-0408">Iron</keyword>
<dbReference type="InterPro" id="IPR015424">
    <property type="entry name" value="PyrdxlP-dep_Trfase"/>
</dbReference>
<proteinExistence type="inferred from homology"/>
<dbReference type="Pfam" id="PF00266">
    <property type="entry name" value="Aminotran_5"/>
    <property type="match status" value="1"/>
</dbReference>
<keyword evidence="4" id="KW-0479">Metal-binding</keyword>
<comment type="cofactor">
    <cofactor evidence="1">
        <name>pyridoxal 5'-phosphate</name>
        <dbReference type="ChEBI" id="CHEBI:597326"/>
    </cofactor>
</comment>
<dbReference type="InterPro" id="IPR016454">
    <property type="entry name" value="Cysteine_dSase"/>
</dbReference>
<evidence type="ECO:0000256" key="5">
    <source>
        <dbReference type="ARBA" id="ARBA00022898"/>
    </source>
</evidence>
<keyword evidence="11" id="KW-1185">Reference proteome</keyword>